<dbReference type="FunFam" id="3.30.430.20:FF:000001">
    <property type="entry name" value="cysteine-rich repeat secretory protein 3"/>
    <property type="match status" value="1"/>
</dbReference>
<dbReference type="PANTHER" id="PTHR32080">
    <property type="entry name" value="ANTIFUNGAL PROTEIN GINKBILOBIN-2-LIKE"/>
    <property type="match status" value="1"/>
</dbReference>
<evidence type="ECO:0000256" key="3">
    <source>
        <dbReference type="ARBA" id="ARBA00022475"/>
    </source>
</evidence>
<keyword evidence="7" id="KW-0677">Repeat</keyword>
<dbReference type="EMBL" id="JAWXYG010000006">
    <property type="protein sequence ID" value="KAK4269763.1"/>
    <property type="molecule type" value="Genomic_DNA"/>
</dbReference>
<gene>
    <name evidence="16" type="ORF">QN277_022877</name>
</gene>
<dbReference type="PROSITE" id="PS51473">
    <property type="entry name" value="GNK2"/>
    <property type="match status" value="2"/>
</dbReference>
<comment type="similarity">
    <text evidence="13">Belongs to the cysteine-rich repeat secretory protein family. Plasmodesmata-located proteins (PDLD) subfamily.</text>
</comment>
<evidence type="ECO:0000256" key="1">
    <source>
        <dbReference type="ARBA" id="ARBA00004251"/>
    </source>
</evidence>
<accession>A0AAE1JHS7</accession>
<feature type="domain" description="Gnk2-homologous" evidence="15">
    <location>
        <begin position="45"/>
        <end position="159"/>
    </location>
</feature>
<dbReference type="PANTHER" id="PTHR32080:SF2">
    <property type="entry name" value="PLASMODESMATA-LOCATED PROTEIN 8"/>
    <property type="match status" value="1"/>
</dbReference>
<keyword evidence="2" id="KW-0813">Transport</keyword>
<evidence type="ECO:0000313" key="17">
    <source>
        <dbReference type="Proteomes" id="UP001293593"/>
    </source>
</evidence>
<keyword evidence="5 14" id="KW-0812">Transmembrane</keyword>
<keyword evidence="8" id="KW-0965">Cell junction</keyword>
<evidence type="ECO:0000256" key="12">
    <source>
        <dbReference type="ARBA" id="ARBA00024184"/>
    </source>
</evidence>
<organism evidence="16 17">
    <name type="scientific">Acacia crassicarpa</name>
    <name type="common">northern wattle</name>
    <dbReference type="NCBI Taxonomy" id="499986"/>
    <lineage>
        <taxon>Eukaryota</taxon>
        <taxon>Viridiplantae</taxon>
        <taxon>Streptophyta</taxon>
        <taxon>Embryophyta</taxon>
        <taxon>Tracheophyta</taxon>
        <taxon>Spermatophyta</taxon>
        <taxon>Magnoliopsida</taxon>
        <taxon>eudicotyledons</taxon>
        <taxon>Gunneridae</taxon>
        <taxon>Pentapetalae</taxon>
        <taxon>rosids</taxon>
        <taxon>fabids</taxon>
        <taxon>Fabales</taxon>
        <taxon>Fabaceae</taxon>
        <taxon>Caesalpinioideae</taxon>
        <taxon>mimosoid clade</taxon>
        <taxon>Acacieae</taxon>
        <taxon>Acacia</taxon>
    </lineage>
</organism>
<dbReference type="InterPro" id="IPR051378">
    <property type="entry name" value="Cell2Cell_Antifungal"/>
</dbReference>
<evidence type="ECO:0000313" key="16">
    <source>
        <dbReference type="EMBL" id="KAK4269763.1"/>
    </source>
</evidence>
<evidence type="ECO:0000256" key="5">
    <source>
        <dbReference type="ARBA" id="ARBA00022692"/>
    </source>
</evidence>
<evidence type="ECO:0000256" key="14">
    <source>
        <dbReference type="SAM" id="Phobius"/>
    </source>
</evidence>
<dbReference type="Pfam" id="PF01657">
    <property type="entry name" value="Stress-antifung"/>
    <property type="match status" value="2"/>
</dbReference>
<dbReference type="InterPro" id="IPR038408">
    <property type="entry name" value="GNK2_sf"/>
</dbReference>
<evidence type="ECO:0000256" key="8">
    <source>
        <dbReference type="ARBA" id="ARBA00022949"/>
    </source>
</evidence>
<evidence type="ECO:0000256" key="9">
    <source>
        <dbReference type="ARBA" id="ARBA00022989"/>
    </source>
</evidence>
<keyword evidence="10 14" id="KW-0472">Membrane</keyword>
<evidence type="ECO:0000256" key="10">
    <source>
        <dbReference type="ARBA" id="ARBA00023136"/>
    </source>
</evidence>
<keyword evidence="17" id="KW-1185">Reference proteome</keyword>
<evidence type="ECO:0000259" key="15">
    <source>
        <dbReference type="PROSITE" id="PS51473"/>
    </source>
</evidence>
<proteinExistence type="inferred from homology"/>
<dbReference type="GO" id="GO:0005886">
    <property type="term" value="C:plasma membrane"/>
    <property type="evidence" value="ECO:0007669"/>
    <property type="project" value="UniProtKB-SubCell"/>
</dbReference>
<evidence type="ECO:0000256" key="7">
    <source>
        <dbReference type="ARBA" id="ARBA00022737"/>
    </source>
</evidence>
<protein>
    <recommendedName>
        <fullName evidence="15">Gnk2-homologous domain-containing protein</fullName>
    </recommendedName>
</protein>
<evidence type="ECO:0000256" key="11">
    <source>
        <dbReference type="ARBA" id="ARBA00023157"/>
    </source>
</evidence>
<comment type="caution">
    <text evidence="16">The sequence shown here is derived from an EMBL/GenBank/DDBJ whole genome shotgun (WGS) entry which is preliminary data.</text>
</comment>
<keyword evidence="9 14" id="KW-1133">Transmembrane helix</keyword>
<dbReference type="GO" id="GO:0009506">
    <property type="term" value="C:plasmodesma"/>
    <property type="evidence" value="ECO:0007669"/>
    <property type="project" value="UniProtKB-SubCell"/>
</dbReference>
<comment type="subcellular location">
    <subcellularLocation>
        <location evidence="12">Cell junction</location>
        <location evidence="12">Plasmodesma</location>
    </subcellularLocation>
    <subcellularLocation>
        <location evidence="1">Cell membrane</location>
        <topology evidence="1">Single-pass type I membrane protein</topology>
    </subcellularLocation>
</comment>
<dbReference type="Gene3D" id="3.30.430.20">
    <property type="entry name" value="Gnk2 domain, C-X8-C-X2-C motif"/>
    <property type="match status" value="2"/>
</dbReference>
<reference evidence="16" key="1">
    <citation type="submission" date="2023-10" db="EMBL/GenBank/DDBJ databases">
        <title>Chromosome-level genome of the transformable northern wattle, Acacia crassicarpa.</title>
        <authorList>
            <person name="Massaro I."/>
            <person name="Sinha N.R."/>
            <person name="Poethig S."/>
            <person name="Leichty A.R."/>
        </authorList>
    </citation>
    <scope>NUCLEOTIDE SEQUENCE</scope>
    <source>
        <strain evidence="16">Acra3RX</strain>
        <tissue evidence="16">Leaf</tissue>
    </source>
</reference>
<dbReference type="CDD" id="cd23509">
    <property type="entry name" value="Gnk2-like"/>
    <property type="match status" value="2"/>
</dbReference>
<evidence type="ECO:0000256" key="2">
    <source>
        <dbReference type="ARBA" id="ARBA00022448"/>
    </source>
</evidence>
<evidence type="ECO:0000256" key="13">
    <source>
        <dbReference type="ARBA" id="ARBA00038393"/>
    </source>
</evidence>
<name>A0AAE1JHS7_9FABA</name>
<keyword evidence="11" id="KW-1015">Disulfide bond</keyword>
<feature type="transmembrane region" description="Helical" evidence="14">
    <location>
        <begin position="281"/>
        <end position="302"/>
    </location>
</feature>
<dbReference type="Proteomes" id="UP001293593">
    <property type="component" value="Unassembled WGS sequence"/>
</dbReference>
<sequence length="309" mass="34508">MLIRTPHLLSTHSLIFFIITYKLSSLLYLSSSEPTSHGYGTIIPQTFIYAGCSREKYQPNSEFESNLNSFLTSAFSSSSQFSYHSFSIGNNNNQSSLTTTLKDQATIYGLYQCRADLQPIDCRTCVETSLHQITLVCPYSFGAILQLEGCHLRYEHVDFLGKADTSLRFRRCRKPVRHVGVEFFQRRDAVVADLTAAITNNYVFRVSRSGFVEGVSLCLGDLRAADCSSCLVEALGKMKSMCGTQAAEAAVFLAQCYVRYRAYGYYEEASDSLKEDQVRKATAILLGLLVSLTILVGILSICQRVMRPK</sequence>
<evidence type="ECO:0000256" key="4">
    <source>
        <dbReference type="ARBA" id="ARBA00022581"/>
    </source>
</evidence>
<dbReference type="AlphaFoldDB" id="A0AAE1JHS7"/>
<feature type="domain" description="Gnk2-homologous" evidence="15">
    <location>
        <begin position="165"/>
        <end position="265"/>
    </location>
</feature>
<keyword evidence="4" id="KW-0945">Host-virus interaction</keyword>
<evidence type="ECO:0000256" key="6">
    <source>
        <dbReference type="ARBA" id="ARBA00022729"/>
    </source>
</evidence>
<dbReference type="InterPro" id="IPR002902">
    <property type="entry name" value="GNK2"/>
</dbReference>
<keyword evidence="6" id="KW-0732">Signal</keyword>
<keyword evidence="3" id="KW-1003">Cell membrane</keyword>